<protein>
    <submittedName>
        <fullName evidence="1">Whole genome shotgun sequence</fullName>
    </submittedName>
</protein>
<dbReference type="EMBL" id="CAKMUD010000116">
    <property type="protein sequence ID" value="CAH1602733.1"/>
    <property type="molecule type" value="Genomic_DNA"/>
</dbReference>
<evidence type="ECO:0000313" key="1">
    <source>
        <dbReference type="EMBL" id="CAH1602733.1"/>
    </source>
</evidence>
<reference evidence="1" key="1">
    <citation type="submission" date="2022-01" db="EMBL/GenBank/DDBJ databases">
        <authorList>
            <person name="Lagorce A."/>
        </authorList>
    </citation>
    <scope>NUCLEOTIDE SEQUENCE</scope>
    <source>
        <strain evidence="1">Th15_F1_A12</strain>
    </source>
</reference>
<dbReference type="Proteomes" id="UP001295462">
    <property type="component" value="Unassembled WGS sequence"/>
</dbReference>
<evidence type="ECO:0000313" key="2">
    <source>
        <dbReference type="Proteomes" id="UP001295462"/>
    </source>
</evidence>
<sequence length="350" mass="40143">MRILVFGEYSGYGAALRDGFNELGIESQVFSLGDGFKSIDGDFKLDGRSAFTKLASFLRLLPRFLEYDLIIVMNPEFFYFKRLGFLTLPLFKLFKKEMILLACGDDVPFIKYGKENLIPSWPYQDCDMPSKKHRGKLSEKLATYLVAAASRKIVPAMRDYAIGWEKTRFKYKLTKVIPLACDDPYKNIDLSEYRNSGKLKILHGINRPEFKGTKKILNAMYKVAEEYPSKVELVIPDKMNKKDYLRALLYSDIIIDQTKSMTYGMNAIYGLYANKVVLAPATSESMEHISKLDSPFISIENDEENIYSELVSLIQGWEFRERNEKSRLFASLVHAPSIICQAILKQVVNK</sequence>
<proteinExistence type="predicted"/>
<dbReference type="RefSeq" id="WP_409590227.1">
    <property type="nucleotide sequence ID" value="NZ_CAKMTZ010000126.1"/>
</dbReference>
<name>A0AAU9QVB3_9VIBR</name>
<accession>A0AAU9QVB3</accession>
<comment type="caution">
    <text evidence="1">The sequence shown here is derived from an EMBL/GenBank/DDBJ whole genome shotgun (WGS) entry which is preliminary data.</text>
</comment>
<gene>
    <name evidence="1" type="ORF">THF1A12_60164</name>
</gene>
<dbReference type="AlphaFoldDB" id="A0AAU9QVB3"/>
<organism evidence="1 2">
    <name type="scientific">Vibrio jasicida</name>
    <dbReference type="NCBI Taxonomy" id="766224"/>
    <lineage>
        <taxon>Bacteria</taxon>
        <taxon>Pseudomonadati</taxon>
        <taxon>Pseudomonadota</taxon>
        <taxon>Gammaproteobacteria</taxon>
        <taxon>Vibrionales</taxon>
        <taxon>Vibrionaceae</taxon>
        <taxon>Vibrio</taxon>
    </lineage>
</organism>